<accession>A0A846ZJ44</accession>
<protein>
    <submittedName>
        <fullName evidence="1">DGQHR domain-containing protein</fullName>
    </submittedName>
</protein>
<dbReference type="RefSeq" id="WP_168608202.1">
    <property type="nucleotide sequence ID" value="NZ_JAAZQD010000001.1"/>
</dbReference>
<evidence type="ECO:0000313" key="2">
    <source>
        <dbReference type="Proteomes" id="UP000541636"/>
    </source>
</evidence>
<dbReference type="InterPro" id="IPR011335">
    <property type="entry name" value="Restrct_endonuc-II-like"/>
</dbReference>
<dbReference type="InterPro" id="IPR017642">
    <property type="entry name" value="DNA_S_mod_DndB"/>
</dbReference>
<name>A0A846ZJ44_9GAMM</name>
<dbReference type="InterPro" id="IPR017601">
    <property type="entry name" value="DGQHR-contain_dom"/>
</dbReference>
<sequence>MSFLDGMSLEDLKGKLITDKAALKKIYRAKKSEFQFKSVDHSLVSDYVQQGWEEYTTPLKTKTKLRKRKTHDRQFEDDVWCQLYDLGYTCLSYDRTFALPYGKDPADTKQIDIVAANEESVLLVECKSSIKSKRPKSYKEEFDALVRRMGGFRKSLDEIFHRGVRFKFIFATRNLRVDSQSEDIKRLVKNNVFHYNDNTYAYVDSLLKKYKNAAFYQWNGLLFRGDSISRSPIEVPAVEGKMGNRVYYMFSLEPNLLLRMGFILHRTEANESEMPTYQRLLVPSRLKGITKFIDGGGYFPNSIIINFNQRRSKLKFEADSRGEDTRSRVGYLKIPNAYAIAYIIDGQHRLYGYANSLRKESNTIPVVAFKDLDPSEQLKIFMDINENQKSVSATLRLTLEEDLYWSADRADSRIKALRSSIVRCLSTEQGPLYRRIQIGEDAALLSSKPFSDALRKSDLLPHAKGNKFQMPASKCGLYDTANHENDHEMRRCRASAVAFINKCYELVEDRYPMIFEREKYLILSNRGSFAFISLIGSVNRFLSERGEVSPLSSPDARFKALETYLTALCDGITKMSEEDENRLLQMRGSEVETKWLREFQNLVHIKFADYCPEELKDWLERQDDALQDEGRRLGTDIESLIKREVISKLKNLYGDNWDLEIGEIKSQCEQRASDEIQRNYKEGLGRKEIPWTDMFFIKDYKTIIEKHWNKRPEGAENFSTMEEVFAIDAGIGKFNSKGEKLKWMSVFNSHRNLWAHQGTREKRLNREEVTFLRNVHSVLVSRLE</sequence>
<dbReference type="Proteomes" id="UP000541636">
    <property type="component" value="Unassembled WGS sequence"/>
</dbReference>
<dbReference type="AlphaFoldDB" id="A0A846ZJ44"/>
<keyword evidence="2" id="KW-1185">Reference proteome</keyword>
<organism evidence="1 2">
    <name type="scientific">Oleiagrimonas citrea</name>
    <dbReference type="NCBI Taxonomy" id="1665687"/>
    <lineage>
        <taxon>Bacteria</taxon>
        <taxon>Pseudomonadati</taxon>
        <taxon>Pseudomonadota</taxon>
        <taxon>Gammaproteobacteria</taxon>
        <taxon>Lysobacterales</taxon>
        <taxon>Rhodanobacteraceae</taxon>
        <taxon>Oleiagrimonas</taxon>
    </lineage>
</organism>
<dbReference type="EMBL" id="JAAZQD010000001">
    <property type="protein sequence ID" value="NKZ37613.1"/>
    <property type="molecule type" value="Genomic_DNA"/>
</dbReference>
<evidence type="ECO:0000313" key="1">
    <source>
        <dbReference type="EMBL" id="NKZ37613.1"/>
    </source>
</evidence>
<gene>
    <name evidence="1" type="ORF">HF690_01435</name>
</gene>
<dbReference type="NCBIfam" id="TIGR03187">
    <property type="entry name" value="DGQHR"/>
    <property type="match status" value="1"/>
</dbReference>
<proteinExistence type="predicted"/>
<reference evidence="1 2" key="1">
    <citation type="journal article" date="2017" name="Int. J. Syst. Evol. Microbiol.">
        <title>Oleiagrimonas citrea sp. nov., a marine bacterium isolated from tidal flat sediment and emended description of the genus Oleiagrimonas Fang et al. 2015 and Oleiagrimonas soli.</title>
        <authorList>
            <person name="Yang S.H."/>
            <person name="Seo H.S."/>
            <person name="Seong C.N."/>
            <person name="Kwon K.K."/>
        </authorList>
    </citation>
    <scope>NUCLEOTIDE SEQUENCE [LARGE SCALE GENOMIC DNA]</scope>
    <source>
        <strain evidence="1 2">MEBiC09124</strain>
    </source>
</reference>
<dbReference type="Pfam" id="PF14072">
    <property type="entry name" value="DndB"/>
    <property type="match status" value="1"/>
</dbReference>
<dbReference type="SUPFAM" id="SSF52980">
    <property type="entry name" value="Restriction endonuclease-like"/>
    <property type="match status" value="1"/>
</dbReference>
<comment type="caution">
    <text evidence="1">The sequence shown here is derived from an EMBL/GenBank/DDBJ whole genome shotgun (WGS) entry which is preliminary data.</text>
</comment>
<dbReference type="CDD" id="cd16413">
    <property type="entry name" value="DGQHR_domain"/>
    <property type="match status" value="1"/>
</dbReference>